<keyword evidence="3 11" id="KW-1134">Transmembrane beta strand</keyword>
<evidence type="ECO:0000259" key="13">
    <source>
        <dbReference type="Pfam" id="PF00593"/>
    </source>
</evidence>
<evidence type="ECO:0000256" key="6">
    <source>
        <dbReference type="ARBA" id="ARBA00023004"/>
    </source>
</evidence>
<keyword evidence="15" id="KW-0675">Receptor</keyword>
<dbReference type="SUPFAM" id="SSF56935">
    <property type="entry name" value="Porins"/>
    <property type="match status" value="1"/>
</dbReference>
<evidence type="ECO:0000256" key="9">
    <source>
        <dbReference type="ARBA" id="ARBA00023136"/>
    </source>
</evidence>
<dbReference type="InterPro" id="IPR039426">
    <property type="entry name" value="TonB-dep_rcpt-like"/>
</dbReference>
<evidence type="ECO:0000256" key="5">
    <source>
        <dbReference type="ARBA" id="ARBA00022692"/>
    </source>
</evidence>
<dbReference type="Pfam" id="PF07715">
    <property type="entry name" value="Plug"/>
    <property type="match status" value="1"/>
</dbReference>
<keyword evidence="9 11" id="KW-0472">Membrane</keyword>
<dbReference type="InterPro" id="IPR036942">
    <property type="entry name" value="Beta-barrel_TonB_sf"/>
</dbReference>
<dbReference type="RefSeq" id="WP_261295843.1">
    <property type="nucleotide sequence ID" value="NZ_JANQBK010000020.1"/>
</dbReference>
<evidence type="ECO:0000256" key="11">
    <source>
        <dbReference type="PROSITE-ProRule" id="PRU01360"/>
    </source>
</evidence>
<evidence type="ECO:0000256" key="10">
    <source>
        <dbReference type="ARBA" id="ARBA00023237"/>
    </source>
</evidence>
<proteinExistence type="inferred from homology"/>
<evidence type="ECO:0000313" key="15">
    <source>
        <dbReference type="EMBL" id="MFC3582181.1"/>
    </source>
</evidence>
<protein>
    <submittedName>
        <fullName evidence="15">TonB-dependent receptor</fullName>
    </submittedName>
</protein>
<comment type="caution">
    <text evidence="15">The sequence shown here is derived from an EMBL/GenBank/DDBJ whole genome shotgun (WGS) entry which is preliminary data.</text>
</comment>
<dbReference type="Gene3D" id="2.40.170.20">
    <property type="entry name" value="TonB-dependent receptor, beta-barrel domain"/>
    <property type="match status" value="1"/>
</dbReference>
<evidence type="ECO:0000256" key="1">
    <source>
        <dbReference type="ARBA" id="ARBA00004571"/>
    </source>
</evidence>
<comment type="subcellular location">
    <subcellularLocation>
        <location evidence="1 11">Cell outer membrane</location>
        <topology evidence="1 11">Multi-pass membrane protein</topology>
    </subcellularLocation>
</comment>
<name>A0ABV7SZ38_9SPHN</name>
<feature type="domain" description="TonB-dependent receptor plug" evidence="14">
    <location>
        <begin position="115"/>
        <end position="222"/>
    </location>
</feature>
<dbReference type="InterPro" id="IPR012910">
    <property type="entry name" value="Plug_dom"/>
</dbReference>
<feature type="domain" description="TonB-dependent receptor-like beta-barrel" evidence="13">
    <location>
        <begin position="319"/>
        <end position="729"/>
    </location>
</feature>
<gene>
    <name evidence="15" type="ORF">ACFONA_18575</name>
</gene>
<keyword evidence="5 11" id="KW-0812">Transmembrane</keyword>
<keyword evidence="16" id="KW-1185">Reference proteome</keyword>
<keyword evidence="6" id="KW-0408">Iron</keyword>
<evidence type="ECO:0000256" key="4">
    <source>
        <dbReference type="ARBA" id="ARBA00022496"/>
    </source>
</evidence>
<accession>A0ABV7SZ38</accession>
<keyword evidence="7" id="KW-0406">Ion transport</keyword>
<sequence length="763" mass="82230">MARIPGTPDAWQQTIALISPPIEDRWHIELPVCLTIKLVAFMQSIEIIKKTGRGMMIKLRSTVAMIALAGSLLASAASAQTATTETPEPTDQADARPDEGQDIVVTASKSGAQTLQSVPLAIQAFSGEELKERNITTVGDLVSSVPGASEGFRQSNGSRFYNLRGAVTQNGDSPIGYYLDDAPFIVTNFGIAPPVRFIDIQRVEVLRGPQGTLYGQGSSGGVFIFHTRDPNLKRIDYAFEAESSKTVGAGGLNYGLAGAISVPIIKDVLAVRVSGGFSRESGWADAYFGAFDGTPDQKDVNSAKNDDLRVVVLARPADNVTIRAQYWNFRPRQNFTGFTASVKPPYFENTAGQDGFSNGDFTLLSLTGTVDFKAFSVTSATSYLKGEFGINIPLSPAGSFSSQFLPKMFAQELRVNSNGAGPFHWVIGGSYQNGSGPQVNTLTLPAVVINADNNTTTKNYAAFGELSYDLFDGKLVPLVGLRTYHDDRAFVDATATVPTTESVRTWRLNLSYLPSDDLTMFVSASTGFRPGIVQSRVQVESLALAGVPVGVALDPESTKNYEFGLKWRSPSRALTVGLNLYQLEYTDLQTSVTGGIDNVNGYANFGDATTKGIDLEVHWRTPLEGLNLGFVGNINDSKYDTVNATVAAAQPLLRPGARLLNTLDNNYRIDVNYSRDIAPDFEGFGNLSFSHSGDRIQTNGNTARPYNLVGLTMGVRHDDWELALVGNNLADERGPTFIGTTGPLSGSGPTPRTIGLRFRLNPR</sequence>
<keyword evidence="4" id="KW-0410">Iron transport</keyword>
<evidence type="ECO:0000256" key="3">
    <source>
        <dbReference type="ARBA" id="ARBA00022452"/>
    </source>
</evidence>
<dbReference type="Proteomes" id="UP001595713">
    <property type="component" value="Unassembled WGS sequence"/>
</dbReference>
<organism evidence="15 16">
    <name type="scientific">Sphingomonas hylomeconis</name>
    <dbReference type="NCBI Taxonomy" id="1395958"/>
    <lineage>
        <taxon>Bacteria</taxon>
        <taxon>Pseudomonadati</taxon>
        <taxon>Pseudomonadota</taxon>
        <taxon>Alphaproteobacteria</taxon>
        <taxon>Sphingomonadales</taxon>
        <taxon>Sphingomonadaceae</taxon>
        <taxon>Sphingomonas</taxon>
    </lineage>
</organism>
<comment type="similarity">
    <text evidence="11 12">Belongs to the TonB-dependent receptor family.</text>
</comment>
<evidence type="ECO:0000313" key="16">
    <source>
        <dbReference type="Proteomes" id="UP001595713"/>
    </source>
</evidence>
<dbReference type="PANTHER" id="PTHR32552">
    <property type="entry name" value="FERRICHROME IRON RECEPTOR-RELATED"/>
    <property type="match status" value="1"/>
</dbReference>
<keyword evidence="2 11" id="KW-0813">Transport</keyword>
<dbReference type="PROSITE" id="PS52016">
    <property type="entry name" value="TONB_DEPENDENT_REC_3"/>
    <property type="match status" value="1"/>
</dbReference>
<evidence type="ECO:0000256" key="7">
    <source>
        <dbReference type="ARBA" id="ARBA00023065"/>
    </source>
</evidence>
<evidence type="ECO:0000259" key="14">
    <source>
        <dbReference type="Pfam" id="PF07715"/>
    </source>
</evidence>
<dbReference type="EMBL" id="JBHRXP010000011">
    <property type="protein sequence ID" value="MFC3582181.1"/>
    <property type="molecule type" value="Genomic_DNA"/>
</dbReference>
<evidence type="ECO:0000256" key="8">
    <source>
        <dbReference type="ARBA" id="ARBA00023077"/>
    </source>
</evidence>
<evidence type="ECO:0000256" key="2">
    <source>
        <dbReference type="ARBA" id="ARBA00022448"/>
    </source>
</evidence>
<dbReference type="InterPro" id="IPR000531">
    <property type="entry name" value="Beta-barrel_TonB"/>
</dbReference>
<evidence type="ECO:0000256" key="12">
    <source>
        <dbReference type="RuleBase" id="RU003357"/>
    </source>
</evidence>
<reference evidence="16" key="1">
    <citation type="journal article" date="2019" name="Int. J. Syst. Evol. Microbiol.">
        <title>The Global Catalogue of Microorganisms (GCM) 10K type strain sequencing project: providing services to taxonomists for standard genome sequencing and annotation.</title>
        <authorList>
            <consortium name="The Broad Institute Genomics Platform"/>
            <consortium name="The Broad Institute Genome Sequencing Center for Infectious Disease"/>
            <person name="Wu L."/>
            <person name="Ma J."/>
        </authorList>
    </citation>
    <scope>NUCLEOTIDE SEQUENCE [LARGE SCALE GENOMIC DNA]</scope>
    <source>
        <strain evidence="16">KCTC 42739</strain>
    </source>
</reference>
<keyword evidence="10 11" id="KW-0998">Cell outer membrane</keyword>
<dbReference type="PANTHER" id="PTHR32552:SF81">
    <property type="entry name" value="TONB-DEPENDENT OUTER MEMBRANE RECEPTOR"/>
    <property type="match status" value="1"/>
</dbReference>
<keyword evidence="8 12" id="KW-0798">TonB box</keyword>
<dbReference type="Pfam" id="PF00593">
    <property type="entry name" value="TonB_dep_Rec_b-barrel"/>
    <property type="match status" value="1"/>
</dbReference>